<evidence type="ECO:0000256" key="2">
    <source>
        <dbReference type="ARBA" id="ARBA00022475"/>
    </source>
</evidence>
<feature type="transmembrane region" description="Helical" evidence="7">
    <location>
        <begin position="545"/>
        <end position="565"/>
    </location>
</feature>
<evidence type="ECO:0000256" key="1">
    <source>
        <dbReference type="ARBA" id="ARBA00004651"/>
    </source>
</evidence>
<dbReference type="GO" id="GO:0005886">
    <property type="term" value="C:plasma membrane"/>
    <property type="evidence" value="ECO:0007669"/>
    <property type="project" value="UniProtKB-SubCell"/>
</dbReference>
<feature type="coiled-coil region" evidence="6">
    <location>
        <begin position="222"/>
        <end position="343"/>
    </location>
</feature>
<evidence type="ECO:0000256" key="7">
    <source>
        <dbReference type="SAM" id="Phobius"/>
    </source>
</evidence>
<feature type="transmembrane region" description="Helical" evidence="7">
    <location>
        <begin position="373"/>
        <end position="395"/>
    </location>
</feature>
<comment type="caution">
    <text evidence="9">The sequence shown here is derived from an EMBL/GenBank/DDBJ whole genome shotgun (WGS) entry which is preliminary data.</text>
</comment>
<reference evidence="9 10" key="1">
    <citation type="submission" date="2023-08" db="EMBL/GenBank/DDBJ databases">
        <title>Whole genome sequencing of Enterococcus.</title>
        <authorList>
            <person name="Kaptchouang Tchatchouang C.D."/>
            <person name="Ateba C.N."/>
        </authorList>
    </citation>
    <scope>NUCLEOTIDE SEQUENCE [LARGE SCALE GENOMIC DNA]</scope>
    <source>
        <strain evidence="9 10">ENT3_CNKT_NWU</strain>
    </source>
</reference>
<feature type="transmembrane region" description="Helical" evidence="7">
    <location>
        <begin position="21"/>
        <end position="38"/>
    </location>
</feature>
<evidence type="ECO:0000313" key="9">
    <source>
        <dbReference type="EMBL" id="MDP8590257.1"/>
    </source>
</evidence>
<dbReference type="PANTHER" id="PTHR30287:SF1">
    <property type="entry name" value="INNER MEMBRANE PROTEIN"/>
    <property type="match status" value="1"/>
</dbReference>
<sequence>MKTKTYLKAGFREIRQSKGRFIAIILIVMLGTLLFVGVKTAGPVMQKTMDHYVDTAGLSDLQIVSTGGLTQKDIAQAEKIPDAKVETGKQFYYSNTGKNEVIQIFSYNKNSRQNKLQLIDGKCPEKSNQLLLDEKAENEENEGYKIGDVYQIDSDELKEKEYTITGFVRSPLFINNLERGYANVGNGSVDYFVYLPESNFKTDIYSVLYLDFTNVKNLNTYSKAYKDKMEQNQEKAEKYLQDRPEERLEELKKSANEELEPAQQKITEGKAQIAQGRTQLEDAKKQLAQQSAAIQQLPEAQRTIAVQTLSQQETQLAEQERQLVEKERELASAEEEWNKNAEKIENLTKPSYLYNERSENVGFQEFGDLAERIAAIANVFPVFFFFIAALITFTTMTRMVEENRREIGTLKALGYTKVEIAKKYAIYASLASGIGIVLGTILGTNLLPRIIFELSNERYDIGSALVFYDWPPILQAAAAFFIAAFGAAMIVLFKDLRERPAALLQPKAPKPGKRIFLEYITPLWSRLSFNQKISYRNLFRYKSRMLMAIIGIAGCAGLMVAGVGLKDSLSSVSAKQFGPIIDYQAIVTLDSSTEENHQKAADMLQQQEKVNEILAIHTQTVELRKKGHASQSLTVIVPSKTADFDRFIHLTDLEENPRSLPKAGIAITQKAAELFDLSTGDHISLYDENQKEWKVEVKEIVKNYLGSFIYLSPEYYASVTDQSMSDNAFLLRTDKMTTKEEEMLSEKLLATDAVTNTSFMSKQIETQEESMANLDSVVLIFVVLSGLLAFIVLYNLTNINISERVRELSTIKVLGFFDKEVTMYIVRENIIFTLLGIIGGFGVGYVLTDFILQQASMENVIFPLVITWWAYVLSAGLTIVFTVIVMIVTHFKLKHIDMIDALKSNE</sequence>
<feature type="transmembrane region" description="Helical" evidence="7">
    <location>
        <begin position="472"/>
        <end position="493"/>
    </location>
</feature>
<keyword evidence="3 7" id="KW-0812">Transmembrane</keyword>
<protein>
    <submittedName>
        <fullName evidence="9">FtsX-like permease family protein</fullName>
    </submittedName>
</protein>
<dbReference type="Proteomes" id="UP001238215">
    <property type="component" value="Unassembled WGS sequence"/>
</dbReference>
<evidence type="ECO:0000256" key="4">
    <source>
        <dbReference type="ARBA" id="ARBA00022989"/>
    </source>
</evidence>
<dbReference type="AlphaFoldDB" id="A0AAJ1SNB5"/>
<feature type="transmembrane region" description="Helical" evidence="7">
    <location>
        <begin position="868"/>
        <end position="888"/>
    </location>
</feature>
<comment type="subcellular location">
    <subcellularLocation>
        <location evidence="1">Cell membrane</location>
        <topology evidence="1">Multi-pass membrane protein</topology>
    </subcellularLocation>
</comment>
<name>A0AAJ1SNB5_9ENTE</name>
<keyword evidence="5 7" id="KW-0472">Membrane</keyword>
<feature type="transmembrane region" description="Helical" evidence="7">
    <location>
        <begin position="777"/>
        <end position="796"/>
    </location>
</feature>
<feature type="transmembrane region" description="Helical" evidence="7">
    <location>
        <begin position="424"/>
        <end position="452"/>
    </location>
</feature>
<evidence type="ECO:0000256" key="5">
    <source>
        <dbReference type="ARBA" id="ARBA00023136"/>
    </source>
</evidence>
<accession>A0AAJ1SNB5</accession>
<dbReference type="EMBL" id="JAVBZS010000025">
    <property type="protein sequence ID" value="MDP8590257.1"/>
    <property type="molecule type" value="Genomic_DNA"/>
</dbReference>
<dbReference type="InterPro" id="IPR003838">
    <property type="entry name" value="ABC3_permease_C"/>
</dbReference>
<dbReference type="GeneID" id="66496663"/>
<dbReference type="InterPro" id="IPR038766">
    <property type="entry name" value="Membrane_comp_ABC_pdt"/>
</dbReference>
<keyword evidence="4 7" id="KW-1133">Transmembrane helix</keyword>
<organism evidence="9 10">
    <name type="scientific">Enterococcus lactis</name>
    <dbReference type="NCBI Taxonomy" id="357441"/>
    <lineage>
        <taxon>Bacteria</taxon>
        <taxon>Bacillati</taxon>
        <taxon>Bacillota</taxon>
        <taxon>Bacilli</taxon>
        <taxon>Lactobacillales</taxon>
        <taxon>Enterococcaceae</taxon>
        <taxon>Enterococcus</taxon>
    </lineage>
</organism>
<dbReference type="Pfam" id="PF02687">
    <property type="entry name" value="FtsX"/>
    <property type="match status" value="2"/>
</dbReference>
<proteinExistence type="predicted"/>
<evidence type="ECO:0000259" key="8">
    <source>
        <dbReference type="Pfam" id="PF02687"/>
    </source>
</evidence>
<dbReference type="RefSeq" id="WP_047927972.1">
    <property type="nucleotide sequence ID" value="NZ_CP079880.1"/>
</dbReference>
<feature type="domain" description="ABC3 transporter permease C-terminal" evidence="8">
    <location>
        <begin position="378"/>
        <end position="493"/>
    </location>
</feature>
<keyword evidence="10" id="KW-1185">Reference proteome</keyword>
<feature type="transmembrane region" description="Helical" evidence="7">
    <location>
        <begin position="829"/>
        <end position="848"/>
    </location>
</feature>
<feature type="domain" description="ABC3 transporter permease C-terminal" evidence="8">
    <location>
        <begin position="780"/>
        <end position="896"/>
    </location>
</feature>
<keyword evidence="2" id="KW-1003">Cell membrane</keyword>
<evidence type="ECO:0000256" key="3">
    <source>
        <dbReference type="ARBA" id="ARBA00022692"/>
    </source>
</evidence>
<gene>
    <name evidence="9" type="ORF">RAN64_09505</name>
</gene>
<evidence type="ECO:0000256" key="6">
    <source>
        <dbReference type="SAM" id="Coils"/>
    </source>
</evidence>
<dbReference type="PANTHER" id="PTHR30287">
    <property type="entry name" value="MEMBRANE COMPONENT OF PREDICTED ABC SUPERFAMILY METABOLITE UPTAKE TRANSPORTER"/>
    <property type="match status" value="1"/>
</dbReference>
<evidence type="ECO:0000313" key="10">
    <source>
        <dbReference type="Proteomes" id="UP001238215"/>
    </source>
</evidence>
<keyword evidence="6" id="KW-0175">Coiled coil</keyword>